<comment type="caution">
    <text evidence="1">The sequence shown here is derived from an EMBL/GenBank/DDBJ whole genome shotgun (WGS) entry which is preliminary data.</text>
</comment>
<name>A0ABW7FSH4_9BURK</name>
<dbReference type="Pfam" id="PF04393">
    <property type="entry name" value="DUF535"/>
    <property type="match status" value="1"/>
</dbReference>
<evidence type="ECO:0000313" key="1">
    <source>
        <dbReference type="EMBL" id="MFG6447285.1"/>
    </source>
</evidence>
<gene>
    <name evidence="1" type="ORF">ACG0Z6_03400</name>
</gene>
<protein>
    <submittedName>
        <fullName evidence="1">DUF535 family protein</fullName>
    </submittedName>
</protein>
<dbReference type="Proteomes" id="UP001606099">
    <property type="component" value="Unassembled WGS sequence"/>
</dbReference>
<reference evidence="1 2" key="1">
    <citation type="submission" date="2024-08" db="EMBL/GenBank/DDBJ databases">
        <authorList>
            <person name="Lu H."/>
        </authorList>
    </citation>
    <scope>NUCLEOTIDE SEQUENCE [LARGE SCALE GENOMIC DNA]</scope>
    <source>
        <strain evidence="1 2">BYS180W</strain>
    </source>
</reference>
<dbReference type="PANTHER" id="PTHR38785:SF1">
    <property type="entry name" value="HOMOLOG OF VIRK"/>
    <property type="match status" value="1"/>
</dbReference>
<keyword evidence="2" id="KW-1185">Reference proteome</keyword>
<organism evidence="1 2">
    <name type="scientific">Roseateles rivi</name>
    <dbReference type="NCBI Taxonomy" id="3299028"/>
    <lineage>
        <taxon>Bacteria</taxon>
        <taxon>Pseudomonadati</taxon>
        <taxon>Pseudomonadota</taxon>
        <taxon>Betaproteobacteria</taxon>
        <taxon>Burkholderiales</taxon>
        <taxon>Sphaerotilaceae</taxon>
        <taxon>Roseateles</taxon>
    </lineage>
</organism>
<evidence type="ECO:0000313" key="2">
    <source>
        <dbReference type="Proteomes" id="UP001606099"/>
    </source>
</evidence>
<proteinExistence type="predicted"/>
<dbReference type="PANTHER" id="PTHR38785">
    <property type="entry name" value="HOMOLOG OF VIRK"/>
    <property type="match status" value="1"/>
</dbReference>
<dbReference type="EMBL" id="JBIGHZ010000001">
    <property type="protein sequence ID" value="MFG6447285.1"/>
    <property type="molecule type" value="Genomic_DNA"/>
</dbReference>
<dbReference type="InterPro" id="IPR007488">
    <property type="entry name" value="DUF535"/>
</dbReference>
<dbReference type="RefSeq" id="WP_394458655.1">
    <property type="nucleotide sequence ID" value="NZ_JBIGHZ010000001.1"/>
</dbReference>
<accession>A0ABW7FSH4</accession>
<sequence>MSFINSQIRISGELISVANHYRKSLSSRIALTTLVRGIRVLFRPFAQQRLNDIPSYREYVLGTPAALQHVSCKKYVFKGLSLDQRFERACDHFKFENEFLSKQFLADVYGGKELVVWQEEVEGRTLSVIIRACLAYMPEGNYRMSLCIDGKPVHNMSFSWFKDEDGGMVPFVARNQGLWKSEPEPLEWFEAMYPNNSPSYFCYAALQGIAQAIGARRVLAVKGIQQYCYDDEKAERVQRFVKTYDEFWKLFGGEEGTSGHFEIPVPFYLKPLSEVTPKHRKRSAMRRAHWARIEEGVCSGLTQMFRQSPKPASAVVQAVPAVHVQDFSAEAALTAY</sequence>